<proteinExistence type="predicted"/>
<gene>
    <name evidence="2" type="ORF">KDL28_35260</name>
</gene>
<feature type="transmembrane region" description="Helical" evidence="1">
    <location>
        <begin position="82"/>
        <end position="105"/>
    </location>
</feature>
<keyword evidence="3" id="KW-1185">Reference proteome</keyword>
<dbReference type="Pfam" id="PF13630">
    <property type="entry name" value="SdpI"/>
    <property type="match status" value="1"/>
</dbReference>
<evidence type="ECO:0000313" key="3">
    <source>
        <dbReference type="Proteomes" id="UP001165283"/>
    </source>
</evidence>
<feature type="transmembrane region" description="Helical" evidence="1">
    <location>
        <begin position="6"/>
        <end position="26"/>
    </location>
</feature>
<dbReference type="RefSeq" id="WP_252445792.1">
    <property type="nucleotide sequence ID" value="NZ_JAGSOV010000081.1"/>
</dbReference>
<keyword evidence="1" id="KW-1133">Transmembrane helix</keyword>
<comment type="caution">
    <text evidence="2">The sequence shown here is derived from an EMBL/GenBank/DDBJ whole genome shotgun (WGS) entry which is preliminary data.</text>
</comment>
<feature type="transmembrane region" description="Helical" evidence="1">
    <location>
        <begin position="56"/>
        <end position="76"/>
    </location>
</feature>
<reference evidence="2" key="1">
    <citation type="submission" date="2021-04" db="EMBL/GenBank/DDBJ databases">
        <title>Pseudonocardia sp. nov., isolated from sandy soil of mangrove forest.</title>
        <authorList>
            <person name="Zan Z."/>
            <person name="Huang R."/>
            <person name="Liu W."/>
        </authorList>
    </citation>
    <scope>NUCLEOTIDE SEQUENCE</scope>
    <source>
        <strain evidence="2">S2-4</strain>
    </source>
</reference>
<evidence type="ECO:0000256" key="1">
    <source>
        <dbReference type="SAM" id="Phobius"/>
    </source>
</evidence>
<dbReference type="EMBL" id="JAGSOV010000081">
    <property type="protein sequence ID" value="MCO1660332.1"/>
    <property type="molecule type" value="Genomic_DNA"/>
</dbReference>
<accession>A0ABT1ABA1</accession>
<dbReference type="InterPro" id="IPR025962">
    <property type="entry name" value="SdpI/YhfL"/>
</dbReference>
<organism evidence="2 3">
    <name type="scientific">Pseudonocardia humida</name>
    <dbReference type="NCBI Taxonomy" id="2800819"/>
    <lineage>
        <taxon>Bacteria</taxon>
        <taxon>Bacillati</taxon>
        <taxon>Actinomycetota</taxon>
        <taxon>Actinomycetes</taxon>
        <taxon>Pseudonocardiales</taxon>
        <taxon>Pseudonocardiaceae</taxon>
        <taxon>Pseudonocardia</taxon>
    </lineage>
</organism>
<evidence type="ECO:0000313" key="2">
    <source>
        <dbReference type="EMBL" id="MCO1660332.1"/>
    </source>
</evidence>
<sequence length="149" mass="14468">MSLRLVFGLVELLVGVGALTVAALGARSRLRRNRFVGVRTATTLRTDETFTAANQAAAVPFAAAGAVAVLGGGALLAGADGALAWVLLVIGLVGAVVLLGVGGMVGERAAAAVPRTALPTGCAGECAGCSLIEGCRPAGSAAEDAAARG</sequence>
<protein>
    <submittedName>
        <fullName evidence="2">SdpI family protein</fullName>
    </submittedName>
</protein>
<keyword evidence="1" id="KW-0472">Membrane</keyword>
<name>A0ABT1ABA1_9PSEU</name>
<keyword evidence="1" id="KW-0812">Transmembrane</keyword>
<dbReference type="Proteomes" id="UP001165283">
    <property type="component" value="Unassembled WGS sequence"/>
</dbReference>